<feature type="domain" description="Rhodanese" evidence="1">
    <location>
        <begin position="56"/>
        <end position="142"/>
    </location>
</feature>
<dbReference type="PROSITE" id="PS50206">
    <property type="entry name" value="RHODANESE_3"/>
    <property type="match status" value="1"/>
</dbReference>
<organism evidence="2 3">
    <name type="scientific">Halobacteriovorax vibrionivorans</name>
    <dbReference type="NCBI Taxonomy" id="2152716"/>
    <lineage>
        <taxon>Bacteria</taxon>
        <taxon>Pseudomonadati</taxon>
        <taxon>Bdellovibrionota</taxon>
        <taxon>Bacteriovoracia</taxon>
        <taxon>Bacteriovoracales</taxon>
        <taxon>Halobacteriovoraceae</taxon>
        <taxon>Halobacteriovorax</taxon>
    </lineage>
</organism>
<comment type="caution">
    <text evidence="2">The sequence shown here is derived from an EMBL/GenBank/DDBJ whole genome shotgun (WGS) entry which is preliminary data.</text>
</comment>
<evidence type="ECO:0000313" key="2">
    <source>
        <dbReference type="EMBL" id="RZF21317.1"/>
    </source>
</evidence>
<dbReference type="SMART" id="SM00450">
    <property type="entry name" value="RHOD"/>
    <property type="match status" value="1"/>
</dbReference>
<dbReference type="EMBL" id="QDKL01000002">
    <property type="protein sequence ID" value="RZF21317.1"/>
    <property type="molecule type" value="Genomic_DNA"/>
</dbReference>
<protein>
    <submittedName>
        <fullName evidence="2">Rhodanese-like domain-containing protein</fullName>
    </submittedName>
</protein>
<evidence type="ECO:0000313" key="3">
    <source>
        <dbReference type="Proteomes" id="UP000443582"/>
    </source>
</evidence>
<dbReference type="SUPFAM" id="SSF52821">
    <property type="entry name" value="Rhodanese/Cell cycle control phosphatase"/>
    <property type="match status" value="1"/>
</dbReference>
<name>A0ABY0IED8_9BACT</name>
<dbReference type="Pfam" id="PF00581">
    <property type="entry name" value="Rhodanese"/>
    <property type="match status" value="1"/>
</dbReference>
<dbReference type="Proteomes" id="UP000443582">
    <property type="component" value="Unassembled WGS sequence"/>
</dbReference>
<proteinExistence type="predicted"/>
<keyword evidence="3" id="KW-1185">Reference proteome</keyword>
<dbReference type="CDD" id="cd00158">
    <property type="entry name" value="RHOD"/>
    <property type="match status" value="1"/>
</dbReference>
<dbReference type="InterPro" id="IPR001763">
    <property type="entry name" value="Rhodanese-like_dom"/>
</dbReference>
<dbReference type="Gene3D" id="3.40.250.10">
    <property type="entry name" value="Rhodanese-like domain"/>
    <property type="match status" value="1"/>
</dbReference>
<reference evidence="3" key="1">
    <citation type="journal article" date="2019" name="Int. J. Syst. Evol. Microbiol.">
        <title>Halobacteriovorax valvorus sp. nov., a novel prokaryotic predator isolated from coastal seawater of China.</title>
        <authorList>
            <person name="Chen M.-X."/>
        </authorList>
    </citation>
    <scope>NUCLEOTIDE SEQUENCE [LARGE SCALE GENOMIC DNA]</scope>
    <source>
        <strain evidence="3">BL9</strain>
    </source>
</reference>
<accession>A0ABY0IED8</accession>
<dbReference type="RefSeq" id="WP_114706385.1">
    <property type="nucleotide sequence ID" value="NZ_QDKL01000002.1"/>
</dbReference>
<evidence type="ECO:0000259" key="1">
    <source>
        <dbReference type="PROSITE" id="PS50206"/>
    </source>
</evidence>
<dbReference type="InterPro" id="IPR036873">
    <property type="entry name" value="Rhodanese-like_dom_sf"/>
</dbReference>
<gene>
    <name evidence="2" type="ORF">DAY19_06425</name>
</gene>
<sequence>MKYIILSLLFLTSCIDTEGIKNQKQVITSMATALGKKYPSVKSVDCQYLSKRLLRRDNRLVLVDARNIYQYDVSHIQRAIPLSKLHETHQSLDGREVIVYSTIGTRATKAILELAKSNQKTEFKNLFGGILDWLQCGEKIYKDNKEVKKIRFENDAWNIVPKGYESILP</sequence>